<reference evidence="2" key="1">
    <citation type="submission" date="2018-06" db="EMBL/GenBank/DDBJ databases">
        <title>Complete genome of Pseudomonas insecticola strain QZS01.</title>
        <authorList>
            <person name="Wang J."/>
            <person name="Su Q."/>
        </authorList>
    </citation>
    <scope>NUCLEOTIDE SEQUENCE [LARGE SCALE GENOMIC DNA]</scope>
    <source>
        <strain evidence="2">QZS01</strain>
    </source>
</reference>
<name>A0A3Q9JJP3_9GAMM</name>
<sequence length="467" mass="55130">MDENNKLLEQPFIYLINIEDEIKNKLVSLKFNCKNTFIDSYLELPNIKQYDETCININQEIISNLHEYDIVVLDLTDNNITPFTCDYELKKNNGLYTAFPKKMIDLQPVALHILNKQIEELVKKESILITFYSNYREEKYSICDYDIDGRSRIIESLDINNMCFYDNGIRVIAKAGKKITINENIKNSIMRDFLERNKGQISYKSVFAPPYHNDHNGDKNFYDITPLIYNEIGEIVSYYHFYKESAHIFLFPEIENKAQFIYTLITEVLPNICSTLFPNHGQFNWLNNSDYLVPEQKQLDTEKLTVKKEYIAKIAKINEKIRLNYQKYQFIHNLLTETDQSLVLAIKQFLEWLEFESVIIMDELQENLLEEDLQVESPKGLLIIEAKGIGGTSKDRDCNQVSKIRNRRMKEKQRFDVHGLYIVNHQRYIDPKQRKNPPFTKEQIDDAINDDRGLLTTYELYKSYSLI</sequence>
<keyword evidence="2" id="KW-1185">Reference proteome</keyword>
<proteinExistence type="predicted"/>
<evidence type="ECO:0000313" key="2">
    <source>
        <dbReference type="Proteomes" id="UP000273143"/>
    </source>
</evidence>
<dbReference type="AlphaFoldDB" id="A0A3Q9JJP3"/>
<accession>A0A3Q9JJP3</accession>
<evidence type="ECO:0000313" key="1">
    <source>
        <dbReference type="EMBL" id="AZS51022.1"/>
    </source>
</evidence>
<protein>
    <submittedName>
        <fullName evidence="1">Uncharacterized protein</fullName>
    </submittedName>
</protein>
<dbReference type="EMBL" id="CP029822">
    <property type="protein sequence ID" value="AZS51022.1"/>
    <property type="molecule type" value="Genomic_DNA"/>
</dbReference>
<organism evidence="1 2">
    <name type="scientific">Entomomonas moraniae</name>
    <dbReference type="NCBI Taxonomy" id="2213226"/>
    <lineage>
        <taxon>Bacteria</taxon>
        <taxon>Pseudomonadati</taxon>
        <taxon>Pseudomonadota</taxon>
        <taxon>Gammaproteobacteria</taxon>
        <taxon>Pseudomonadales</taxon>
        <taxon>Pseudomonadaceae</taxon>
        <taxon>Entomomonas</taxon>
    </lineage>
</organism>
<dbReference type="Proteomes" id="UP000273143">
    <property type="component" value="Chromosome"/>
</dbReference>
<gene>
    <name evidence="1" type="ORF">DM558_09620</name>
</gene>
<dbReference type="KEGG" id="emo:DM558_09620"/>
<dbReference type="RefSeq" id="WP_127163776.1">
    <property type="nucleotide sequence ID" value="NZ_CP029822.1"/>
</dbReference>